<organism evidence="2 3">
    <name type="scientific">Tegillarca granosa</name>
    <name type="common">Malaysian cockle</name>
    <name type="synonym">Anadara granosa</name>
    <dbReference type="NCBI Taxonomy" id="220873"/>
    <lineage>
        <taxon>Eukaryota</taxon>
        <taxon>Metazoa</taxon>
        <taxon>Spiralia</taxon>
        <taxon>Lophotrochozoa</taxon>
        <taxon>Mollusca</taxon>
        <taxon>Bivalvia</taxon>
        <taxon>Autobranchia</taxon>
        <taxon>Pteriomorphia</taxon>
        <taxon>Arcoida</taxon>
        <taxon>Arcoidea</taxon>
        <taxon>Arcidae</taxon>
        <taxon>Tegillarca</taxon>
    </lineage>
</organism>
<feature type="transmembrane region" description="Helical" evidence="1">
    <location>
        <begin position="163"/>
        <end position="180"/>
    </location>
</feature>
<keyword evidence="1" id="KW-1133">Transmembrane helix</keyword>
<keyword evidence="1" id="KW-0812">Transmembrane</keyword>
<evidence type="ECO:0008006" key="4">
    <source>
        <dbReference type="Google" id="ProtNLM"/>
    </source>
</evidence>
<dbReference type="InterPro" id="IPR036188">
    <property type="entry name" value="FAD/NAD-bd_sf"/>
</dbReference>
<keyword evidence="1" id="KW-0472">Membrane</keyword>
<evidence type="ECO:0000256" key="1">
    <source>
        <dbReference type="SAM" id="Phobius"/>
    </source>
</evidence>
<dbReference type="EMBL" id="JARBDR010000917">
    <property type="protein sequence ID" value="KAJ8303249.1"/>
    <property type="molecule type" value="Genomic_DNA"/>
</dbReference>
<feature type="transmembrane region" description="Helical" evidence="1">
    <location>
        <begin position="54"/>
        <end position="76"/>
    </location>
</feature>
<feature type="transmembrane region" description="Helical" evidence="1">
    <location>
        <begin position="192"/>
        <end position="209"/>
    </location>
</feature>
<proteinExistence type="predicted"/>
<feature type="transmembrane region" description="Helical" evidence="1">
    <location>
        <begin position="25"/>
        <end position="42"/>
    </location>
</feature>
<evidence type="ECO:0000313" key="2">
    <source>
        <dbReference type="EMBL" id="KAJ8303249.1"/>
    </source>
</evidence>
<name>A0ABQ9ED71_TEGGR</name>
<protein>
    <recommendedName>
        <fullName evidence="4">FAD-binding domain-containing protein</fullName>
    </recommendedName>
</protein>
<dbReference type="SUPFAM" id="SSF51905">
    <property type="entry name" value="FAD/NAD(P)-binding domain"/>
    <property type="match status" value="2"/>
</dbReference>
<evidence type="ECO:0000313" key="3">
    <source>
        <dbReference type="Proteomes" id="UP001217089"/>
    </source>
</evidence>
<dbReference type="Gene3D" id="3.50.50.60">
    <property type="entry name" value="FAD/NAD(P)-binding domain"/>
    <property type="match status" value="1"/>
</dbReference>
<dbReference type="PRINTS" id="PR00368">
    <property type="entry name" value="FADPNR"/>
</dbReference>
<accession>A0ABQ9ED71</accession>
<gene>
    <name evidence="2" type="ORF">KUTeg_019645</name>
</gene>
<reference evidence="2 3" key="1">
    <citation type="submission" date="2022-12" db="EMBL/GenBank/DDBJ databases">
        <title>Chromosome-level genome of Tegillarca granosa.</title>
        <authorList>
            <person name="Kim J."/>
        </authorList>
    </citation>
    <scope>NUCLEOTIDE SEQUENCE [LARGE SCALE GENOMIC DNA]</scope>
    <source>
        <strain evidence="2">Teg-2019</strain>
        <tissue evidence="2">Adductor muscle</tissue>
    </source>
</reference>
<comment type="caution">
    <text evidence="2">The sequence shown here is derived from an EMBL/GenBank/DDBJ whole genome shotgun (WGS) entry which is preliminary data.</text>
</comment>
<dbReference type="Proteomes" id="UP001217089">
    <property type="component" value="Unassembled WGS sequence"/>
</dbReference>
<sequence>MALYESRMYCNATNSQLYQLFSYDIQQNIFLTCLLIAFFTIVKTSYDRFRWKNARLNLVIIGAGPVGVTAAMIAIASKRASNIIIYEENERKHLYKTKYQVAFDNRTTSFLTRIGVDFDNIEGCWDDRCFYTRAGIYLEYMLTNIHQSAIVKINFNKKAQQQLYITIIFLAIFLGCRKLYSQIKRNLSQLNLIVVGAGPVGLTSALVAIKSGKIAKAIIFEEKGRNELINRSYQVSFDNNLVSFLQKVGVDFDHIEGCWQNGFFHTKVGVYLEYLIDVLQLRRSFIEIRFNTKFDKDTYKELDSLPGRLLVIVCDGRNGNSSSILGLGDEYEQHSCAAYGAVAAIDRMDQREVPTP</sequence>
<keyword evidence="3" id="KW-1185">Reference proteome</keyword>